<evidence type="ECO:0000256" key="1">
    <source>
        <dbReference type="SAM" id="SignalP"/>
    </source>
</evidence>
<evidence type="ECO:0000313" key="4">
    <source>
        <dbReference type="Proteomes" id="UP001274321"/>
    </source>
</evidence>
<protein>
    <submittedName>
        <fullName evidence="3">Rap1a/Tai family immunity protein</fullName>
    </submittedName>
</protein>
<accession>A0ABU4RN97</accession>
<feature type="signal peptide" evidence="1">
    <location>
        <begin position="1"/>
        <end position="21"/>
    </location>
</feature>
<comment type="caution">
    <text evidence="3">The sequence shown here is derived from an EMBL/GenBank/DDBJ whole genome shotgun (WGS) entry which is preliminary data.</text>
</comment>
<feature type="chain" id="PRO_5047219741" evidence="1">
    <location>
        <begin position="22"/>
        <end position="110"/>
    </location>
</feature>
<proteinExistence type="predicted"/>
<reference evidence="3 4" key="1">
    <citation type="submission" date="2023-11" db="EMBL/GenBank/DDBJ databases">
        <authorList>
            <person name="Bao R."/>
        </authorList>
    </citation>
    <scope>NUCLEOTIDE SEQUENCE [LARGE SCALE GENOMIC DNA]</scope>
    <source>
        <strain evidence="3 4">PJ23</strain>
    </source>
</reference>
<dbReference type="EMBL" id="JAXAFJ010000005">
    <property type="protein sequence ID" value="MDX6806303.1"/>
    <property type="molecule type" value="Genomic_DNA"/>
</dbReference>
<organism evidence="3 4">
    <name type="scientific">Terrihabitans rhizophilus</name>
    <dbReference type="NCBI Taxonomy" id="3092662"/>
    <lineage>
        <taxon>Bacteria</taxon>
        <taxon>Pseudomonadati</taxon>
        <taxon>Pseudomonadota</taxon>
        <taxon>Alphaproteobacteria</taxon>
        <taxon>Hyphomicrobiales</taxon>
        <taxon>Terrihabitans</taxon>
    </lineage>
</organism>
<dbReference type="Pfam" id="PF18602">
    <property type="entry name" value="Rap1a"/>
    <property type="match status" value="1"/>
</dbReference>
<dbReference type="Proteomes" id="UP001274321">
    <property type="component" value="Unassembled WGS sequence"/>
</dbReference>
<dbReference type="Gene3D" id="1.10.890.40">
    <property type="match status" value="1"/>
</dbReference>
<dbReference type="InterPro" id="IPR041238">
    <property type="entry name" value="Rap1a"/>
</dbReference>
<evidence type="ECO:0000259" key="2">
    <source>
        <dbReference type="Pfam" id="PF18602"/>
    </source>
</evidence>
<dbReference type="RefSeq" id="WP_319844435.1">
    <property type="nucleotide sequence ID" value="NZ_JAXAFJ010000005.1"/>
</dbReference>
<gene>
    <name evidence="3" type="ORF">SCD90_09515</name>
</gene>
<keyword evidence="4" id="KW-1185">Reference proteome</keyword>
<keyword evidence="1" id="KW-0732">Signal</keyword>
<evidence type="ECO:0000313" key="3">
    <source>
        <dbReference type="EMBL" id="MDX6806303.1"/>
    </source>
</evidence>
<name>A0ABU4RN97_9HYPH</name>
<sequence>MLHKLAYAALLLTGLGTGAKAEFFSGNDLMAGCQVRSAAVSSYVLGVVDAAELHAVAGGSSIKICAPPGATGEQLRDVFCKALLAKPEDRHRPAAALASLALDEAFPCKD</sequence>
<feature type="domain" description="Rap1a immunity protein" evidence="2">
    <location>
        <begin position="25"/>
        <end position="108"/>
    </location>
</feature>